<comment type="caution">
    <text evidence="1">The sequence shown here is derived from an EMBL/GenBank/DDBJ whole genome shotgun (WGS) entry which is preliminary data.</text>
</comment>
<accession>A0AA37HXP2</accession>
<name>A0AA37HXP2_SEGBR</name>
<reference evidence="1" key="1">
    <citation type="submission" date="2021-08" db="EMBL/GenBank/DDBJ databases">
        <title>Prevotella lacticifex sp. nov., isolated from rumen of cow.</title>
        <authorList>
            <person name="Shinkai T."/>
            <person name="Ikeyama N."/>
            <person name="Kumagai M."/>
            <person name="Ohmori H."/>
            <person name="Sakamoto M."/>
            <person name="Ohkuma M."/>
            <person name="Mitsumori M."/>
        </authorList>
    </citation>
    <scope>NUCLEOTIDE SEQUENCE</scope>
    <source>
        <strain evidence="1">DSM 11371</strain>
    </source>
</reference>
<dbReference type="AlphaFoldDB" id="A0AA37HXP2"/>
<proteinExistence type="predicted"/>
<dbReference type="Proteomes" id="UP000887043">
    <property type="component" value="Unassembled WGS sequence"/>
</dbReference>
<gene>
    <name evidence="1" type="ORF">PRRU23_21670</name>
</gene>
<dbReference type="PROSITE" id="PS51257">
    <property type="entry name" value="PROKAR_LIPOPROTEIN"/>
    <property type="match status" value="1"/>
</dbReference>
<evidence type="ECO:0000313" key="2">
    <source>
        <dbReference type="Proteomes" id="UP000887043"/>
    </source>
</evidence>
<dbReference type="EMBL" id="BPTR01000001">
    <property type="protein sequence ID" value="GJG28467.1"/>
    <property type="molecule type" value="Genomic_DNA"/>
</dbReference>
<organism evidence="1 2">
    <name type="scientific">Segatella bryantii</name>
    <name type="common">Prevotella bryantii</name>
    <dbReference type="NCBI Taxonomy" id="77095"/>
    <lineage>
        <taxon>Bacteria</taxon>
        <taxon>Pseudomonadati</taxon>
        <taxon>Bacteroidota</taxon>
        <taxon>Bacteroidia</taxon>
        <taxon>Bacteroidales</taxon>
        <taxon>Prevotellaceae</taxon>
        <taxon>Segatella</taxon>
    </lineage>
</organism>
<evidence type="ECO:0000313" key="1">
    <source>
        <dbReference type="EMBL" id="GJG28467.1"/>
    </source>
</evidence>
<sequence>MKRMRYIRKGSQKSKKQIIYLIITGLSLISCRQSLFEVITHNNVGYWSRYDNGVITEYSKRDSSVKFLDDDWTYHTHVPQLWGLKFKITNDTMFFYTIRRGNIIMVDTTHIVGYNKNTLFIKNKLSEDVIWHRRIKKRQR</sequence>
<evidence type="ECO:0008006" key="3">
    <source>
        <dbReference type="Google" id="ProtNLM"/>
    </source>
</evidence>
<protein>
    <recommendedName>
        <fullName evidence="3">Lipoprotein</fullName>
    </recommendedName>
</protein>